<feature type="compositionally biased region" description="Acidic residues" evidence="1">
    <location>
        <begin position="415"/>
        <end position="440"/>
    </location>
</feature>
<reference evidence="3 4" key="1">
    <citation type="submission" date="2019-06" db="EMBL/GenBank/DDBJ databases">
        <authorList>
            <person name="Li J."/>
        </authorList>
    </citation>
    <scope>NUCLEOTIDE SEQUENCE [LARGE SCALE GENOMIC DNA]</scope>
    <source>
        <strain evidence="3 4">LMG 28165</strain>
    </source>
</reference>
<accession>A0A5C4U675</accession>
<dbReference type="Proteomes" id="UP000312032">
    <property type="component" value="Unassembled WGS sequence"/>
</dbReference>
<protein>
    <submittedName>
        <fullName evidence="3">Uncharacterized protein</fullName>
    </submittedName>
</protein>
<keyword evidence="4" id="KW-1185">Reference proteome</keyword>
<feature type="region of interest" description="Disordered" evidence="1">
    <location>
        <begin position="408"/>
        <end position="500"/>
    </location>
</feature>
<feature type="compositionally biased region" description="Low complexity" evidence="1">
    <location>
        <begin position="441"/>
        <end position="453"/>
    </location>
</feature>
<sequence length="500" mass="52567">MNKRAKPDQRPRRRTERTPRTRLKTNTPVRPQVPTPRPATPGARLRRFAPTFSIAPALVLVLVSIISLAAVVLMSAPPVYFIRILLVGWLVSHGAPMTYEGVTLGVLPLVPIILVIAMYARRVRSIVRGKVTVIDLAYVAAIAIAIPLVLTMIAGLVLGQVGGHFQAPPFGSLVGRSLIISLVAFVIGVGSQLWDAVARKYDVPVDLLDGFRDGRRFLLLLSGLSLLLLGVLAILRYPDISAMLGSYPLLDKSGVTGLVALTLLYLPNAIIAMIAVLLGGDFTVGAQGSAGLFDVVLVPLPPLPLFALIPPVASRYAPVLLAVPAIVALVVALKARPNPLRALGAGLGAATMTILSAYLGAGVLGWYGYVGPTGWIAAGLALLWLGGLSLAVAGAWALARRFAPVSGQDQSLSSEDVESVEEPEGEIVEGDEAPEAESADSAESVESVESAVETDAETAQNTEDAEGAEDAEDIEDDKDSEETVDPEENDAPQGGSTRTD</sequence>
<evidence type="ECO:0000256" key="2">
    <source>
        <dbReference type="SAM" id="Phobius"/>
    </source>
</evidence>
<feature type="compositionally biased region" description="Acidic residues" evidence="1">
    <location>
        <begin position="463"/>
        <end position="490"/>
    </location>
</feature>
<feature type="transmembrane region" description="Helical" evidence="2">
    <location>
        <begin position="255"/>
        <end position="278"/>
    </location>
</feature>
<dbReference type="OrthoDB" id="4428043at2"/>
<feature type="compositionally biased region" description="Basic and acidic residues" evidence="1">
    <location>
        <begin position="1"/>
        <end position="10"/>
    </location>
</feature>
<evidence type="ECO:0000256" key="1">
    <source>
        <dbReference type="SAM" id="MobiDB-lite"/>
    </source>
</evidence>
<gene>
    <name evidence="3" type="ORF">FHE74_00220</name>
</gene>
<feature type="compositionally biased region" description="Basic residues" evidence="1">
    <location>
        <begin position="11"/>
        <end position="23"/>
    </location>
</feature>
<keyword evidence="2" id="KW-0472">Membrane</keyword>
<feature type="transmembrane region" description="Helical" evidence="2">
    <location>
        <begin position="54"/>
        <end position="82"/>
    </location>
</feature>
<comment type="caution">
    <text evidence="3">The sequence shown here is derived from an EMBL/GenBank/DDBJ whole genome shotgun (WGS) entry which is preliminary data.</text>
</comment>
<feature type="region of interest" description="Disordered" evidence="1">
    <location>
        <begin position="1"/>
        <end position="42"/>
    </location>
</feature>
<proteinExistence type="predicted"/>
<keyword evidence="2" id="KW-0812">Transmembrane</keyword>
<feature type="transmembrane region" description="Helical" evidence="2">
    <location>
        <begin position="315"/>
        <end position="333"/>
    </location>
</feature>
<feature type="transmembrane region" description="Helical" evidence="2">
    <location>
        <begin position="217"/>
        <end position="235"/>
    </location>
</feature>
<feature type="transmembrane region" description="Helical" evidence="2">
    <location>
        <begin position="375"/>
        <end position="399"/>
    </location>
</feature>
<keyword evidence="2" id="KW-1133">Transmembrane helix</keyword>
<evidence type="ECO:0000313" key="3">
    <source>
        <dbReference type="EMBL" id="TNM00415.1"/>
    </source>
</evidence>
<feature type="transmembrane region" description="Helical" evidence="2">
    <location>
        <begin position="345"/>
        <end position="369"/>
    </location>
</feature>
<feature type="transmembrane region" description="Helical" evidence="2">
    <location>
        <begin position="132"/>
        <end position="158"/>
    </location>
</feature>
<dbReference type="RefSeq" id="WP_139464414.1">
    <property type="nucleotide sequence ID" value="NZ_VDHJ01000001.1"/>
</dbReference>
<feature type="transmembrane region" description="Helical" evidence="2">
    <location>
        <begin position="102"/>
        <end position="120"/>
    </location>
</feature>
<organism evidence="3 4">
    <name type="scientific">Corynebacterium tapiri</name>
    <dbReference type="NCBI Taxonomy" id="1448266"/>
    <lineage>
        <taxon>Bacteria</taxon>
        <taxon>Bacillati</taxon>
        <taxon>Actinomycetota</taxon>
        <taxon>Actinomycetes</taxon>
        <taxon>Mycobacteriales</taxon>
        <taxon>Corynebacteriaceae</taxon>
        <taxon>Corynebacterium</taxon>
    </lineage>
</organism>
<dbReference type="Pfam" id="PF19877">
    <property type="entry name" value="DUF6350"/>
    <property type="match status" value="1"/>
</dbReference>
<dbReference type="AlphaFoldDB" id="A0A5C4U675"/>
<dbReference type="InterPro" id="IPR045931">
    <property type="entry name" value="DUF6350"/>
</dbReference>
<feature type="transmembrane region" description="Helical" evidence="2">
    <location>
        <begin position="290"/>
        <end position="309"/>
    </location>
</feature>
<name>A0A5C4U675_9CORY</name>
<feature type="transmembrane region" description="Helical" evidence="2">
    <location>
        <begin position="178"/>
        <end position="197"/>
    </location>
</feature>
<dbReference type="EMBL" id="VDHJ01000001">
    <property type="protein sequence ID" value="TNM00415.1"/>
    <property type="molecule type" value="Genomic_DNA"/>
</dbReference>
<evidence type="ECO:0000313" key="4">
    <source>
        <dbReference type="Proteomes" id="UP000312032"/>
    </source>
</evidence>